<sequence>MAMELHQIQDELQSFFVERLNRDLTEKEIKFIQWMACKVEEEEKIK</sequence>
<accession>Q9K6K7</accession>
<dbReference type="KEGG" id="bha:BH3722"/>
<protein>
    <submittedName>
        <fullName evidence="1">BH3722 protein</fullName>
    </submittedName>
</protein>
<organism evidence="1 2">
    <name type="scientific">Halalkalibacterium halodurans (strain ATCC BAA-125 / DSM 18197 / FERM 7344 / JCM 9153 / C-125)</name>
    <name type="common">Bacillus halodurans</name>
    <dbReference type="NCBI Taxonomy" id="272558"/>
    <lineage>
        <taxon>Bacteria</taxon>
        <taxon>Bacillati</taxon>
        <taxon>Bacillota</taxon>
        <taxon>Bacilli</taxon>
        <taxon>Bacillales</taxon>
        <taxon>Bacillaceae</taxon>
        <taxon>Halalkalibacterium (ex Joshi et al. 2022)</taxon>
    </lineage>
</organism>
<dbReference type="HOGENOM" id="CLU_3180142_0_0_9"/>
<dbReference type="PIR" id="B84115">
    <property type="entry name" value="B84115"/>
</dbReference>
<dbReference type="EMBL" id="BA000004">
    <property type="protein sequence ID" value="BAB07441.1"/>
    <property type="molecule type" value="Genomic_DNA"/>
</dbReference>
<dbReference type="GeneID" id="87599691"/>
<evidence type="ECO:0000313" key="2">
    <source>
        <dbReference type="Proteomes" id="UP000001258"/>
    </source>
</evidence>
<dbReference type="Proteomes" id="UP000001258">
    <property type="component" value="Chromosome"/>
</dbReference>
<keyword evidence="2" id="KW-1185">Reference proteome</keyword>
<name>Q9K6K7_HALH5</name>
<proteinExistence type="predicted"/>
<reference evidence="1 2" key="1">
    <citation type="journal article" date="2000" name="Nucleic Acids Res.">
        <title>Complete genome sequence of the alkaliphilic bacterium Bacillus halodurans and genomic sequence comparison with Bacillus subtilis.</title>
        <authorList>
            <person name="Takami H."/>
            <person name="Nakasone K."/>
            <person name="Takaki Y."/>
            <person name="Maeno G."/>
            <person name="Sasaki R."/>
            <person name="Masui N."/>
            <person name="Fuji F."/>
            <person name="Hirama C."/>
            <person name="Nakamura Y."/>
            <person name="Ogasawara N."/>
            <person name="Kuhara S."/>
            <person name="Horikoshi K."/>
        </authorList>
    </citation>
    <scope>NUCLEOTIDE SEQUENCE [LARGE SCALE GENOMIC DNA]</scope>
    <source>
        <strain evidence="2">ATCC BAA-125 / DSM 18197 / FERM 7344 / JCM 9153 / C-125</strain>
    </source>
</reference>
<gene>
    <name evidence="1" type="ordered locus">BH3722</name>
</gene>
<evidence type="ECO:0000313" key="1">
    <source>
        <dbReference type="EMBL" id="BAB07441.1"/>
    </source>
</evidence>
<dbReference type="RefSeq" id="WP_010899847.1">
    <property type="nucleotide sequence ID" value="NC_002570.2"/>
</dbReference>
<dbReference type="AlphaFoldDB" id="Q9K6K7"/>